<dbReference type="GO" id="GO:0042132">
    <property type="term" value="F:fructose 1,6-bisphosphate 1-phosphatase activity"/>
    <property type="evidence" value="ECO:0007669"/>
    <property type="project" value="UniProtKB-EC"/>
</dbReference>
<evidence type="ECO:0000256" key="10">
    <source>
        <dbReference type="ARBA" id="ARBA00022801"/>
    </source>
</evidence>
<comment type="similarity">
    <text evidence="4">Belongs to the FBP aldolase/phosphatase family.</text>
</comment>
<gene>
    <name evidence="15" type="ORF">S12H4_33608</name>
</gene>
<name>X1T3G8_9ZZZZ</name>
<dbReference type="EMBL" id="BARW01019819">
    <property type="protein sequence ID" value="GAI99768.1"/>
    <property type="molecule type" value="Genomic_DNA"/>
</dbReference>
<keyword evidence="9" id="KW-0479">Metal-binding</keyword>
<dbReference type="GO" id="GO:0006094">
    <property type="term" value="P:gluconeogenesis"/>
    <property type="evidence" value="ECO:0007669"/>
    <property type="project" value="UniProtKB-UniPathway"/>
</dbReference>
<proteinExistence type="inferred from homology"/>
<keyword evidence="11" id="KW-0460">Magnesium</keyword>
<dbReference type="InterPro" id="IPR036076">
    <property type="entry name" value="FBPase_V_sf"/>
</dbReference>
<sequence>MKITLSVIKADIGGYVGHSESHPDVIAKGEECMAKAKRDGLLVDYHVTKCGDDLQLI</sequence>
<dbReference type="PANTHER" id="PTHR38341:SF1">
    <property type="entry name" value="FRUCTOSE-1,6-BISPHOSPHATE ALDOLASE_PHOSPHATASE"/>
    <property type="match status" value="1"/>
</dbReference>
<evidence type="ECO:0000256" key="1">
    <source>
        <dbReference type="ARBA" id="ARBA00001273"/>
    </source>
</evidence>
<evidence type="ECO:0000256" key="8">
    <source>
        <dbReference type="ARBA" id="ARBA00022432"/>
    </source>
</evidence>
<dbReference type="EC" id="3.1.3.11" evidence="6"/>
<protein>
    <recommendedName>
        <fullName evidence="7">Fructose-1,6-bisphosphate aldolase/phosphatase</fullName>
        <ecNumber evidence="6">3.1.3.11</ecNumber>
    </recommendedName>
</protein>
<comment type="catalytic activity">
    <reaction evidence="1">
        <text>beta-D-fructose 1,6-bisphosphate + H2O = beta-D-fructose 6-phosphate + phosphate</text>
        <dbReference type="Rhea" id="RHEA:11064"/>
        <dbReference type="ChEBI" id="CHEBI:15377"/>
        <dbReference type="ChEBI" id="CHEBI:32966"/>
        <dbReference type="ChEBI" id="CHEBI:43474"/>
        <dbReference type="ChEBI" id="CHEBI:57634"/>
        <dbReference type="EC" id="3.1.3.11"/>
    </reaction>
</comment>
<evidence type="ECO:0000256" key="7">
    <source>
        <dbReference type="ARBA" id="ARBA00018635"/>
    </source>
</evidence>
<comment type="subunit">
    <text evidence="5">Homooctamer; dimer of tetramers.</text>
</comment>
<dbReference type="GO" id="GO:0016829">
    <property type="term" value="F:lyase activity"/>
    <property type="evidence" value="ECO:0007669"/>
    <property type="project" value="UniProtKB-KW"/>
</dbReference>
<dbReference type="SUPFAM" id="SSF111249">
    <property type="entry name" value="Sulfolobus fructose-1,6-bisphosphatase-like"/>
    <property type="match status" value="1"/>
</dbReference>
<organism evidence="15">
    <name type="scientific">marine sediment metagenome</name>
    <dbReference type="NCBI Taxonomy" id="412755"/>
    <lineage>
        <taxon>unclassified sequences</taxon>
        <taxon>metagenomes</taxon>
        <taxon>ecological metagenomes</taxon>
    </lineage>
</organism>
<dbReference type="AlphaFoldDB" id="X1T3G8"/>
<dbReference type="GO" id="GO:0046872">
    <property type="term" value="F:metal ion binding"/>
    <property type="evidence" value="ECO:0007669"/>
    <property type="project" value="UniProtKB-KW"/>
</dbReference>
<dbReference type="Pfam" id="PF01950">
    <property type="entry name" value="FBPase_3"/>
    <property type="match status" value="1"/>
</dbReference>
<keyword evidence="8" id="KW-0312">Gluconeogenesis</keyword>
<dbReference type="UniPathway" id="UPA00138"/>
<evidence type="ECO:0000256" key="6">
    <source>
        <dbReference type="ARBA" id="ARBA00013093"/>
    </source>
</evidence>
<comment type="cofactor">
    <cofactor evidence="2">
        <name>Mg(2+)</name>
        <dbReference type="ChEBI" id="CHEBI:18420"/>
    </cofactor>
</comment>
<reference evidence="15" key="1">
    <citation type="journal article" date="2014" name="Front. Microbiol.">
        <title>High frequency of phylogenetically diverse reductive dehalogenase-homologous genes in deep subseafloor sedimentary metagenomes.</title>
        <authorList>
            <person name="Kawai M."/>
            <person name="Futagami T."/>
            <person name="Toyoda A."/>
            <person name="Takaki Y."/>
            <person name="Nishi S."/>
            <person name="Hori S."/>
            <person name="Arai W."/>
            <person name="Tsubouchi T."/>
            <person name="Morono Y."/>
            <person name="Uchiyama I."/>
            <person name="Ito T."/>
            <person name="Fujiyama A."/>
            <person name="Inagaki F."/>
            <person name="Takami H."/>
        </authorList>
    </citation>
    <scope>NUCLEOTIDE SEQUENCE</scope>
    <source>
        <strain evidence="15">Expedition CK06-06</strain>
    </source>
</reference>
<keyword evidence="14" id="KW-0119">Carbohydrate metabolism</keyword>
<evidence type="ECO:0000256" key="14">
    <source>
        <dbReference type="ARBA" id="ARBA00023277"/>
    </source>
</evidence>
<evidence type="ECO:0000256" key="11">
    <source>
        <dbReference type="ARBA" id="ARBA00022842"/>
    </source>
</evidence>
<accession>X1T3G8</accession>
<evidence type="ECO:0000313" key="15">
    <source>
        <dbReference type="EMBL" id="GAI99768.1"/>
    </source>
</evidence>
<evidence type="ECO:0000256" key="4">
    <source>
        <dbReference type="ARBA" id="ARBA00010693"/>
    </source>
</evidence>
<dbReference type="PANTHER" id="PTHR38341">
    <property type="entry name" value="FRUCTOSE-1,6-BISPHOSPHATE ALDOLASE/PHOSPHATASE"/>
    <property type="match status" value="1"/>
</dbReference>
<keyword evidence="12" id="KW-0456">Lyase</keyword>
<keyword evidence="13" id="KW-0704">Schiff base</keyword>
<comment type="pathway">
    <text evidence="3">Carbohydrate biosynthesis; gluconeogenesis.</text>
</comment>
<evidence type="ECO:0000256" key="9">
    <source>
        <dbReference type="ARBA" id="ARBA00022723"/>
    </source>
</evidence>
<evidence type="ECO:0000256" key="13">
    <source>
        <dbReference type="ARBA" id="ARBA00023270"/>
    </source>
</evidence>
<evidence type="ECO:0000256" key="2">
    <source>
        <dbReference type="ARBA" id="ARBA00001946"/>
    </source>
</evidence>
<evidence type="ECO:0000256" key="5">
    <source>
        <dbReference type="ARBA" id="ARBA00011820"/>
    </source>
</evidence>
<dbReference type="InterPro" id="IPR002803">
    <property type="entry name" value="FBPase_V"/>
</dbReference>
<keyword evidence="10" id="KW-0378">Hydrolase</keyword>
<evidence type="ECO:0000256" key="3">
    <source>
        <dbReference type="ARBA" id="ARBA00004742"/>
    </source>
</evidence>
<evidence type="ECO:0000256" key="12">
    <source>
        <dbReference type="ARBA" id="ARBA00023239"/>
    </source>
</evidence>
<comment type="caution">
    <text evidence="15">The sequence shown here is derived from an EMBL/GenBank/DDBJ whole genome shotgun (WGS) entry which is preliminary data.</text>
</comment>
<feature type="non-terminal residue" evidence="15">
    <location>
        <position position="57"/>
    </location>
</feature>